<sequence length="88" mass="10026">MRWLVLATIAVFGGCAGLTPPSDNLGGGINLDYLFGIRRPAEQSDASLIDDPEYVEYLEWKRWQDFRVYQEWKRSRDEQGKSGDAVSN</sequence>
<dbReference type="AlphaFoldDB" id="A0A382AHL7"/>
<proteinExistence type="predicted"/>
<accession>A0A382AHL7</accession>
<reference evidence="1" key="1">
    <citation type="submission" date="2018-05" db="EMBL/GenBank/DDBJ databases">
        <authorList>
            <person name="Lanie J.A."/>
            <person name="Ng W.-L."/>
            <person name="Kazmierczak K.M."/>
            <person name="Andrzejewski T.M."/>
            <person name="Davidsen T.M."/>
            <person name="Wayne K.J."/>
            <person name="Tettelin H."/>
            <person name="Glass J.I."/>
            <person name="Rusch D."/>
            <person name="Podicherti R."/>
            <person name="Tsui H.-C.T."/>
            <person name="Winkler M.E."/>
        </authorList>
    </citation>
    <scope>NUCLEOTIDE SEQUENCE</scope>
</reference>
<name>A0A382AHL7_9ZZZZ</name>
<dbReference type="PROSITE" id="PS51257">
    <property type="entry name" value="PROKAR_LIPOPROTEIN"/>
    <property type="match status" value="1"/>
</dbReference>
<organism evidence="1">
    <name type="scientific">marine metagenome</name>
    <dbReference type="NCBI Taxonomy" id="408172"/>
    <lineage>
        <taxon>unclassified sequences</taxon>
        <taxon>metagenomes</taxon>
        <taxon>ecological metagenomes</taxon>
    </lineage>
</organism>
<evidence type="ECO:0000313" key="1">
    <source>
        <dbReference type="EMBL" id="SVB01060.1"/>
    </source>
</evidence>
<dbReference type="EMBL" id="UINC01025452">
    <property type="protein sequence ID" value="SVB01060.1"/>
    <property type="molecule type" value="Genomic_DNA"/>
</dbReference>
<gene>
    <name evidence="1" type="ORF">METZ01_LOCUS153914</name>
</gene>
<protein>
    <submittedName>
        <fullName evidence="1">Uncharacterized protein</fullName>
    </submittedName>
</protein>